<evidence type="ECO:0000256" key="1">
    <source>
        <dbReference type="SAM" id="MobiDB-lite"/>
    </source>
</evidence>
<dbReference type="InParanoid" id="F2UKD8"/>
<feature type="compositionally biased region" description="Basic and acidic residues" evidence="1">
    <location>
        <begin position="50"/>
        <end position="69"/>
    </location>
</feature>
<dbReference type="EMBL" id="GL832978">
    <property type="protein sequence ID" value="EGD77587.1"/>
    <property type="molecule type" value="Genomic_DNA"/>
</dbReference>
<keyword evidence="3" id="KW-1185">Reference proteome</keyword>
<feature type="compositionally biased region" description="Acidic residues" evidence="1">
    <location>
        <begin position="121"/>
        <end position="133"/>
    </location>
</feature>
<reference evidence="2" key="1">
    <citation type="submission" date="2009-08" db="EMBL/GenBank/DDBJ databases">
        <title>Annotation of Salpingoeca rosetta.</title>
        <authorList>
            <consortium name="The Broad Institute Genome Sequencing Platform"/>
            <person name="Russ C."/>
            <person name="Cuomo C."/>
            <person name="Burger G."/>
            <person name="Gray M.W."/>
            <person name="Holland P.W.H."/>
            <person name="King N."/>
            <person name="Lang F.B.F."/>
            <person name="Roger A.J."/>
            <person name="Ruiz-Trillo I."/>
            <person name="Young S.K."/>
            <person name="Zeng Q."/>
            <person name="Gargeya S."/>
            <person name="Alvarado L."/>
            <person name="Berlin A."/>
            <person name="Chapman S.B."/>
            <person name="Chen Z."/>
            <person name="Freedman E."/>
            <person name="Gellesch M."/>
            <person name="Goldberg J."/>
            <person name="Griggs A."/>
            <person name="Gujja S."/>
            <person name="Heilman E."/>
            <person name="Heiman D."/>
            <person name="Howarth C."/>
            <person name="Mehta T."/>
            <person name="Neiman D."/>
            <person name="Pearson M."/>
            <person name="Roberts A."/>
            <person name="Saif S."/>
            <person name="Shea T."/>
            <person name="Shenoy N."/>
            <person name="Sisk P."/>
            <person name="Stolte C."/>
            <person name="Sykes S."/>
            <person name="White J."/>
            <person name="Yandava C."/>
            <person name="Haas B."/>
            <person name="Nusbaum C."/>
            <person name="Birren B."/>
        </authorList>
    </citation>
    <scope>NUCLEOTIDE SEQUENCE [LARGE SCALE GENOMIC DNA]</scope>
    <source>
        <strain evidence="2">ATCC 50818</strain>
    </source>
</reference>
<gene>
    <name evidence="2" type="ORF">PTSG_08684</name>
</gene>
<dbReference type="RefSeq" id="XP_004990475.1">
    <property type="nucleotide sequence ID" value="XM_004990418.1"/>
</dbReference>
<feature type="region of interest" description="Disordered" evidence="1">
    <location>
        <begin position="1"/>
        <end position="168"/>
    </location>
</feature>
<proteinExistence type="predicted"/>
<evidence type="ECO:0000313" key="3">
    <source>
        <dbReference type="Proteomes" id="UP000007799"/>
    </source>
</evidence>
<dbReference type="GeneID" id="16071031"/>
<evidence type="ECO:0000313" key="2">
    <source>
        <dbReference type="EMBL" id="EGD77587.1"/>
    </source>
</evidence>
<accession>F2UKD8</accession>
<sequence>MSDSCDSSDVEDDDVGKQTVIQQRQRSDDRRRGKEAQELEKRRQLFNQTIKDEDGNEKPKPLERPKRTDGYTNPNSCRPPNGMGLAARMPRGMSGPGYYDPTLSDFPVAKKPTNPPNDSNDGGDDDGDDDGGDGDAKRDREHDAVRGYTTLSEPPKTETSDGSPGQNKEWLVDAACDVEALLAGKAPGSFVFSLERFPTNEQRQNPNFSQLLLCVVDDDGQFGSFSVRRIKLQDDSTMFVLDEFRMVQHESVSGIIARFNANDKLAKTFHEETEFKLIDPYGTIPDGENVVNNCVIPEEVDSDELEEVVAWAQEAEALATQHVLPRGQS</sequence>
<organism evidence="3">
    <name type="scientific">Salpingoeca rosetta (strain ATCC 50818 / BSB-021)</name>
    <dbReference type="NCBI Taxonomy" id="946362"/>
    <lineage>
        <taxon>Eukaryota</taxon>
        <taxon>Choanoflagellata</taxon>
        <taxon>Craspedida</taxon>
        <taxon>Salpingoecidae</taxon>
        <taxon>Salpingoeca</taxon>
    </lineage>
</organism>
<dbReference type="KEGG" id="sre:PTSG_08684"/>
<name>F2UKD8_SALR5</name>
<protein>
    <submittedName>
        <fullName evidence="2">Uncharacterized protein</fullName>
    </submittedName>
</protein>
<dbReference type="AlphaFoldDB" id="F2UKD8"/>
<feature type="compositionally biased region" description="Basic and acidic residues" evidence="1">
    <location>
        <begin position="25"/>
        <end position="43"/>
    </location>
</feature>
<feature type="compositionally biased region" description="Acidic residues" evidence="1">
    <location>
        <begin position="1"/>
        <end position="14"/>
    </location>
</feature>
<feature type="compositionally biased region" description="Basic and acidic residues" evidence="1">
    <location>
        <begin position="134"/>
        <end position="145"/>
    </location>
</feature>
<dbReference type="Proteomes" id="UP000007799">
    <property type="component" value="Unassembled WGS sequence"/>
</dbReference>